<dbReference type="RefSeq" id="WP_080484377.1">
    <property type="nucleotide sequence ID" value="NZ_CADFFE010000041.1"/>
</dbReference>
<dbReference type="Gene3D" id="3.30.1340.30">
    <property type="match status" value="1"/>
</dbReference>
<feature type="chain" id="PRO_5041313936" evidence="1">
    <location>
        <begin position="27"/>
        <end position="117"/>
    </location>
</feature>
<dbReference type="Pfam" id="PF04972">
    <property type="entry name" value="BON"/>
    <property type="match status" value="1"/>
</dbReference>
<comment type="caution">
    <text evidence="3">The sequence shown here is derived from an EMBL/GenBank/DDBJ whole genome shotgun (WGS) entry which is preliminary data.</text>
</comment>
<gene>
    <name evidence="3" type="ORF">C6T65_20380</name>
</gene>
<reference evidence="3 4" key="1">
    <citation type="submission" date="2018-03" db="EMBL/GenBank/DDBJ databases">
        <authorList>
            <person name="Nguyen K."/>
            <person name="Fouts D."/>
            <person name="Sutton G."/>
        </authorList>
    </citation>
    <scope>NUCLEOTIDE SEQUENCE [LARGE SCALE GENOMIC DNA]</scope>
    <source>
        <strain evidence="3 4">AU3578</strain>
    </source>
</reference>
<protein>
    <submittedName>
        <fullName evidence="3">BON domain-containing protein</fullName>
    </submittedName>
</protein>
<keyword evidence="1" id="KW-0732">Signal</keyword>
<organism evidence="3 4">
    <name type="scientific">Burkholderia vietnamiensis</name>
    <dbReference type="NCBI Taxonomy" id="60552"/>
    <lineage>
        <taxon>Bacteria</taxon>
        <taxon>Pseudomonadati</taxon>
        <taxon>Pseudomonadota</taxon>
        <taxon>Betaproteobacteria</taxon>
        <taxon>Burkholderiales</taxon>
        <taxon>Burkholderiaceae</taxon>
        <taxon>Burkholderia</taxon>
        <taxon>Burkholderia cepacia complex</taxon>
    </lineage>
</organism>
<dbReference type="AlphaFoldDB" id="A0AA44Y209"/>
<feature type="signal peptide" evidence="1">
    <location>
        <begin position="1"/>
        <end position="26"/>
    </location>
</feature>
<evidence type="ECO:0000313" key="4">
    <source>
        <dbReference type="Proteomes" id="UP000237632"/>
    </source>
</evidence>
<sequence length="117" mass="12105">MKSLKTYVAAAIAISAIAAIVPVVHAQETTAAPSATAPSRSAIRAANKDLAKRVQKTLYKQKGLESTDVHAVARSGKITLVGMAPDQAQIDLAGKVAESVPGVTSVKNNLTVDEKGR</sequence>
<proteinExistence type="predicted"/>
<dbReference type="Proteomes" id="UP000237632">
    <property type="component" value="Unassembled WGS sequence"/>
</dbReference>
<dbReference type="InterPro" id="IPR007055">
    <property type="entry name" value="BON_dom"/>
</dbReference>
<dbReference type="PROSITE" id="PS50914">
    <property type="entry name" value="BON"/>
    <property type="match status" value="1"/>
</dbReference>
<accession>A0AA44Y209</accession>
<dbReference type="EMBL" id="PVHK01000147">
    <property type="protein sequence ID" value="PRH40547.1"/>
    <property type="molecule type" value="Genomic_DNA"/>
</dbReference>
<feature type="domain" description="BON" evidence="2">
    <location>
        <begin position="46"/>
        <end position="114"/>
    </location>
</feature>
<evidence type="ECO:0000313" key="3">
    <source>
        <dbReference type="EMBL" id="PRH40547.1"/>
    </source>
</evidence>
<evidence type="ECO:0000259" key="2">
    <source>
        <dbReference type="PROSITE" id="PS50914"/>
    </source>
</evidence>
<name>A0AA44Y209_BURVI</name>
<evidence type="ECO:0000256" key="1">
    <source>
        <dbReference type="SAM" id="SignalP"/>
    </source>
</evidence>